<evidence type="ECO:0000256" key="1">
    <source>
        <dbReference type="SAM" id="SignalP"/>
    </source>
</evidence>
<dbReference type="RefSeq" id="WP_160352233.1">
    <property type="nucleotide sequence ID" value="NZ_SDWJ01000001.1"/>
</dbReference>
<feature type="chain" id="PRO_5026226692" evidence="1">
    <location>
        <begin position="31"/>
        <end position="182"/>
    </location>
</feature>
<feature type="signal peptide" evidence="1">
    <location>
        <begin position="1"/>
        <end position="30"/>
    </location>
</feature>
<dbReference type="OrthoDB" id="7576381at2"/>
<accession>A0A6I4LVY8</accession>
<name>A0A6I4LVY8_9SPHN</name>
<evidence type="ECO:0000313" key="3">
    <source>
        <dbReference type="Proteomes" id="UP000471147"/>
    </source>
</evidence>
<dbReference type="Pfam" id="PF14352">
    <property type="entry name" value="DUF4402"/>
    <property type="match status" value="1"/>
</dbReference>
<gene>
    <name evidence="2" type="ORF">EUU23_00735</name>
</gene>
<dbReference type="EMBL" id="SDWJ01000001">
    <property type="protein sequence ID" value="MVZ96226.1"/>
    <property type="molecule type" value="Genomic_DNA"/>
</dbReference>
<evidence type="ECO:0000313" key="2">
    <source>
        <dbReference type="EMBL" id="MVZ96226.1"/>
    </source>
</evidence>
<keyword evidence="3" id="KW-1185">Reference proteome</keyword>
<dbReference type="Proteomes" id="UP000471147">
    <property type="component" value="Unassembled WGS sequence"/>
</dbReference>
<organism evidence="2 3">
    <name type="scientific">Sphingorhabdus profundilacus</name>
    <dbReference type="NCBI Taxonomy" id="2509718"/>
    <lineage>
        <taxon>Bacteria</taxon>
        <taxon>Pseudomonadati</taxon>
        <taxon>Pseudomonadota</taxon>
        <taxon>Alphaproteobacteria</taxon>
        <taxon>Sphingomonadales</taxon>
        <taxon>Sphingomonadaceae</taxon>
        <taxon>Sphingorhabdus</taxon>
    </lineage>
</organism>
<protein>
    <submittedName>
        <fullName evidence="2">DUF4402 domain-containing protein</fullName>
    </submittedName>
</protein>
<keyword evidence="1" id="KW-0732">Signal</keyword>
<dbReference type="AlphaFoldDB" id="A0A6I4LVY8"/>
<sequence length="182" mass="18541">MCGASYKYPAKLGMAVAAVCAISGASPALAETEPANAEITVVRPLSFVIDDNLDFGSLIPGTLAGTVVMAPTGTRTANNGIVLVGGGQSTATFSGQGNFNQRVDISLGANSILITGPGAPMRVRTFVIGSTPTAVLTTAPLRFRIAAANGIFTFPIGATLEVGANQAPGKYTGNWSITLNYF</sequence>
<comment type="caution">
    <text evidence="2">The sequence shown here is derived from an EMBL/GenBank/DDBJ whole genome shotgun (WGS) entry which is preliminary data.</text>
</comment>
<dbReference type="InterPro" id="IPR025514">
    <property type="entry name" value="DUF4402"/>
</dbReference>
<reference evidence="2 3" key="1">
    <citation type="submission" date="2019-01" db="EMBL/GenBank/DDBJ databases">
        <title>Sphingorhabdus lacus sp.nov., isolated from an oligotrophic freshwater lake.</title>
        <authorList>
            <person name="Park M."/>
        </authorList>
    </citation>
    <scope>NUCLEOTIDE SEQUENCE [LARGE SCALE GENOMIC DNA]</scope>
    <source>
        <strain evidence="2 3">IMCC26285</strain>
    </source>
</reference>
<proteinExistence type="predicted"/>